<feature type="region of interest" description="Disordered" evidence="5">
    <location>
        <begin position="1"/>
        <end position="21"/>
    </location>
</feature>
<dbReference type="InterPro" id="IPR054542">
    <property type="entry name" value="Cys_met_metab_PP"/>
</dbReference>
<sequence length="387" mass="41491">MTEKKNHQGFSTRAIHAGQEPDPTTGAVMMPIYATSTFAQESPGVNKGFEYARGKNPTRMAFEACIADLEGGVQAFGFGSGMAATSTALELLDAGSHIVTGDDLYGGSWRLFERVRRRSMGLDFAYVDLSDIAAVEAAITDKTRMLWVETPTNPMMKLADIAALSKVAKAHNLILVVDNTFASPYCQQPLALGADIVMHSATKYLNGHSDVVAGVLVAKDAEMAAQLKFLQNSIGGVMGPFDAFLVNRGLKTLALRMKAHCENAMTLAKWLEGRAGVQKVIYPGLESHPQHALAKSQMTGGFGGMVSVVIDGDLERTKRVLERVQVFTLAESLGGVESLVNHPAIMTHASIPKDVREASGVTDNLIRLSVGVENIEDLIADLDQALS</sequence>
<dbReference type="PANTHER" id="PTHR11808">
    <property type="entry name" value="TRANS-SULFURATION ENZYME FAMILY MEMBER"/>
    <property type="match status" value="1"/>
</dbReference>
<name>A0ABN0YHJ9_9CAUL</name>
<dbReference type="RefSeq" id="WP_167178014.1">
    <property type="nucleotide sequence ID" value="NZ_BAAAEJ010000008.1"/>
</dbReference>
<dbReference type="PIRSF" id="PIRSF001434">
    <property type="entry name" value="CGS"/>
    <property type="match status" value="1"/>
</dbReference>
<dbReference type="Pfam" id="PF01053">
    <property type="entry name" value="Cys_Met_Meta_PP"/>
    <property type="match status" value="1"/>
</dbReference>
<dbReference type="SUPFAM" id="SSF53383">
    <property type="entry name" value="PLP-dependent transferases"/>
    <property type="match status" value="1"/>
</dbReference>
<dbReference type="EMBL" id="BAAAEJ010000008">
    <property type="protein sequence ID" value="GAA0395769.1"/>
    <property type="molecule type" value="Genomic_DNA"/>
</dbReference>
<dbReference type="InterPro" id="IPR015422">
    <property type="entry name" value="PyrdxlP-dep_Trfase_small"/>
</dbReference>
<keyword evidence="3 4" id="KW-0663">Pyridoxal phosphate</keyword>
<evidence type="ECO:0000256" key="2">
    <source>
        <dbReference type="ARBA" id="ARBA00009077"/>
    </source>
</evidence>
<dbReference type="Proteomes" id="UP001500791">
    <property type="component" value="Unassembled WGS sequence"/>
</dbReference>
<dbReference type="CDD" id="cd00614">
    <property type="entry name" value="CGS_like"/>
    <property type="match status" value="1"/>
</dbReference>
<dbReference type="Gene3D" id="3.40.640.10">
    <property type="entry name" value="Type I PLP-dependent aspartate aminotransferase-like (Major domain)"/>
    <property type="match status" value="1"/>
</dbReference>
<dbReference type="Gene3D" id="3.90.1150.10">
    <property type="entry name" value="Aspartate Aminotransferase, domain 1"/>
    <property type="match status" value="1"/>
</dbReference>
<evidence type="ECO:0000256" key="3">
    <source>
        <dbReference type="ARBA" id="ARBA00022898"/>
    </source>
</evidence>
<proteinExistence type="inferred from homology"/>
<evidence type="ECO:0000256" key="1">
    <source>
        <dbReference type="ARBA" id="ARBA00001933"/>
    </source>
</evidence>
<reference evidence="6 7" key="1">
    <citation type="journal article" date="2019" name="Int. J. Syst. Evol. Microbiol.">
        <title>The Global Catalogue of Microorganisms (GCM) 10K type strain sequencing project: providing services to taxonomists for standard genome sequencing and annotation.</title>
        <authorList>
            <consortium name="The Broad Institute Genomics Platform"/>
            <consortium name="The Broad Institute Genome Sequencing Center for Infectious Disease"/>
            <person name="Wu L."/>
            <person name="Ma J."/>
        </authorList>
    </citation>
    <scope>NUCLEOTIDE SEQUENCE [LARGE SCALE GENOMIC DNA]</scope>
    <source>
        <strain evidence="6 7">JCM 13476</strain>
    </source>
</reference>
<evidence type="ECO:0000313" key="6">
    <source>
        <dbReference type="EMBL" id="GAA0395769.1"/>
    </source>
</evidence>
<comment type="cofactor">
    <cofactor evidence="1 4">
        <name>pyridoxal 5'-phosphate</name>
        <dbReference type="ChEBI" id="CHEBI:597326"/>
    </cofactor>
</comment>
<comment type="caution">
    <text evidence="6">The sequence shown here is derived from an EMBL/GenBank/DDBJ whole genome shotgun (WGS) entry which is preliminary data.</text>
</comment>
<keyword evidence="7" id="KW-1185">Reference proteome</keyword>
<dbReference type="InterPro" id="IPR015421">
    <property type="entry name" value="PyrdxlP-dep_Trfase_major"/>
</dbReference>
<organism evidence="6 7">
    <name type="scientific">Brevundimonas terrae</name>
    <dbReference type="NCBI Taxonomy" id="363631"/>
    <lineage>
        <taxon>Bacteria</taxon>
        <taxon>Pseudomonadati</taxon>
        <taxon>Pseudomonadota</taxon>
        <taxon>Alphaproteobacteria</taxon>
        <taxon>Caulobacterales</taxon>
        <taxon>Caulobacteraceae</taxon>
        <taxon>Brevundimonas</taxon>
    </lineage>
</organism>
<protein>
    <submittedName>
        <fullName evidence="6">Cystathionine gamma-synthase</fullName>
    </submittedName>
</protein>
<dbReference type="InterPro" id="IPR015424">
    <property type="entry name" value="PyrdxlP-dep_Trfase"/>
</dbReference>
<evidence type="ECO:0000256" key="4">
    <source>
        <dbReference type="RuleBase" id="RU362118"/>
    </source>
</evidence>
<dbReference type="InterPro" id="IPR000277">
    <property type="entry name" value="Cys/Met-Metab_PyrdxlP-dep_enz"/>
</dbReference>
<gene>
    <name evidence="6" type="ORF">GCM10009093_22910</name>
</gene>
<comment type="similarity">
    <text evidence="2 4">Belongs to the trans-sulfuration enzymes family.</text>
</comment>
<accession>A0ABN0YHJ9</accession>
<evidence type="ECO:0000256" key="5">
    <source>
        <dbReference type="SAM" id="MobiDB-lite"/>
    </source>
</evidence>
<dbReference type="PANTHER" id="PTHR11808:SF15">
    <property type="entry name" value="CYSTATHIONINE GAMMA-LYASE"/>
    <property type="match status" value="1"/>
</dbReference>
<dbReference type="NCBIfam" id="NF005871">
    <property type="entry name" value="PRK07811.1"/>
    <property type="match status" value="1"/>
</dbReference>
<dbReference type="PROSITE" id="PS00868">
    <property type="entry name" value="CYS_MET_METAB_PP"/>
    <property type="match status" value="1"/>
</dbReference>
<evidence type="ECO:0000313" key="7">
    <source>
        <dbReference type="Proteomes" id="UP001500791"/>
    </source>
</evidence>